<evidence type="ECO:0000313" key="2">
    <source>
        <dbReference type="EMBL" id="BDC97724.1"/>
    </source>
</evidence>
<evidence type="ECO:0008006" key="4">
    <source>
        <dbReference type="Google" id="ProtNLM"/>
    </source>
</evidence>
<accession>A0ABM7V9X0</accession>
<dbReference type="Gene3D" id="3.40.50.150">
    <property type="entry name" value="Vaccinia Virus protein VP39"/>
    <property type="match status" value="1"/>
</dbReference>
<dbReference type="CDD" id="cd02440">
    <property type="entry name" value="AdoMet_MTases"/>
    <property type="match status" value="1"/>
</dbReference>
<proteinExistence type="predicted"/>
<name>A0ABM7V9X0_9BACT</name>
<dbReference type="PANTHER" id="PTHR43861:SF3">
    <property type="entry name" value="PUTATIVE (AFU_ORTHOLOGUE AFUA_2G14390)-RELATED"/>
    <property type="match status" value="1"/>
</dbReference>
<protein>
    <recommendedName>
        <fullName evidence="4">Methyltransferase</fullName>
    </recommendedName>
</protein>
<dbReference type="InterPro" id="IPR029063">
    <property type="entry name" value="SAM-dependent_MTases_sf"/>
</dbReference>
<keyword evidence="1" id="KW-0808">Transferase</keyword>
<keyword evidence="3" id="KW-1185">Reference proteome</keyword>
<dbReference type="EMBL" id="AP025292">
    <property type="protein sequence ID" value="BDC97724.1"/>
    <property type="molecule type" value="Genomic_DNA"/>
</dbReference>
<dbReference type="RefSeq" id="WP_338397326.1">
    <property type="nucleotide sequence ID" value="NZ_AP025292.1"/>
</dbReference>
<sequence>MLKEFKDCPVCQGNHFTHFLNCTDHTTTQEQFNIVTCDDCGFKFTNPYPANLGAYYKDESYISHTNKAQNLTQRIYKIARKYTLGQKEKMVSGLSDGRKILDFGCGTGHFLNKCAESGWQVQGLEPSDQARSQHGLLLQGKIVNSIDLLSDEKVDIITLWHVLEHIEALNETLDKLRQKLCSTGKLLLAVPNAASLDAKIYQEHWAAYDLPRHLYHFEPQTMALLAKKHGFKISAQKPMKLDSFYVSLLSEEYKTGKQNYLPAFMAGLKSNLAARKDNNYSSLIYILEHESK</sequence>
<organism evidence="2 3">
    <name type="scientific">Persicobacter psychrovividus</name>
    <dbReference type="NCBI Taxonomy" id="387638"/>
    <lineage>
        <taxon>Bacteria</taxon>
        <taxon>Pseudomonadati</taxon>
        <taxon>Bacteroidota</taxon>
        <taxon>Cytophagia</taxon>
        <taxon>Cytophagales</taxon>
        <taxon>Persicobacteraceae</taxon>
        <taxon>Persicobacter</taxon>
    </lineage>
</organism>
<dbReference type="SUPFAM" id="SSF53335">
    <property type="entry name" value="S-adenosyl-L-methionine-dependent methyltransferases"/>
    <property type="match status" value="1"/>
</dbReference>
<reference evidence="2 3" key="1">
    <citation type="submission" date="2021-12" db="EMBL/GenBank/DDBJ databases">
        <title>Genome sequencing of bacteria with rrn-lacking chromosome and rrn-plasmid.</title>
        <authorList>
            <person name="Anda M."/>
            <person name="Iwasaki W."/>
        </authorList>
    </citation>
    <scope>NUCLEOTIDE SEQUENCE [LARGE SCALE GENOMIC DNA]</scope>
    <source>
        <strain evidence="2 3">NBRC 101262</strain>
    </source>
</reference>
<gene>
    <name evidence="2" type="ORF">PEPS_00050</name>
</gene>
<evidence type="ECO:0000256" key="1">
    <source>
        <dbReference type="ARBA" id="ARBA00022679"/>
    </source>
</evidence>
<dbReference type="Pfam" id="PF13489">
    <property type="entry name" value="Methyltransf_23"/>
    <property type="match status" value="1"/>
</dbReference>
<dbReference type="PANTHER" id="PTHR43861">
    <property type="entry name" value="TRANS-ACONITATE 2-METHYLTRANSFERASE-RELATED"/>
    <property type="match status" value="1"/>
</dbReference>
<evidence type="ECO:0000313" key="3">
    <source>
        <dbReference type="Proteomes" id="UP001354989"/>
    </source>
</evidence>
<dbReference type="Proteomes" id="UP001354989">
    <property type="component" value="Chromosome"/>
</dbReference>